<evidence type="ECO:0008006" key="4">
    <source>
        <dbReference type="Google" id="ProtNLM"/>
    </source>
</evidence>
<comment type="caution">
    <text evidence="2">The sequence shown here is derived from an EMBL/GenBank/DDBJ whole genome shotgun (WGS) entry which is preliminary data.</text>
</comment>
<proteinExistence type="predicted"/>
<protein>
    <recommendedName>
        <fullName evidence="4">Mitochondrial mRNA-processing protein COX24 C-terminal domain-containing protein</fullName>
    </recommendedName>
</protein>
<dbReference type="EMBL" id="CAXAMN010024718">
    <property type="protein sequence ID" value="CAK9089444.1"/>
    <property type="molecule type" value="Genomic_DNA"/>
</dbReference>
<dbReference type="Proteomes" id="UP001642484">
    <property type="component" value="Unassembled WGS sequence"/>
</dbReference>
<sequence length="161" mass="18057">MVTAPSRIRDQRNWAPSTARLLRTRDWIFSGTHRVPPRPQRVACGKLASKPSLLAQSVPVWSCCSSPCFMAGAPVHHRLQVLELSSELQTTELRWLMGRMADAEVARSESSLTKSQKNNQKKKLRKEKRRRRPAHRPLRRGSAQRVRATTTAADGPPSDGG</sequence>
<feature type="region of interest" description="Disordered" evidence="1">
    <location>
        <begin position="107"/>
        <end position="161"/>
    </location>
</feature>
<gene>
    <name evidence="2" type="ORF">CCMP2556_LOCUS43056</name>
</gene>
<reference evidence="2 3" key="1">
    <citation type="submission" date="2024-02" db="EMBL/GenBank/DDBJ databases">
        <authorList>
            <person name="Chen Y."/>
            <person name="Shah S."/>
            <person name="Dougan E. K."/>
            <person name="Thang M."/>
            <person name="Chan C."/>
        </authorList>
    </citation>
    <scope>NUCLEOTIDE SEQUENCE [LARGE SCALE GENOMIC DNA]</scope>
</reference>
<evidence type="ECO:0000313" key="3">
    <source>
        <dbReference type="Proteomes" id="UP001642484"/>
    </source>
</evidence>
<feature type="compositionally biased region" description="Basic residues" evidence="1">
    <location>
        <begin position="119"/>
        <end position="139"/>
    </location>
</feature>
<evidence type="ECO:0000313" key="2">
    <source>
        <dbReference type="EMBL" id="CAK9089444.1"/>
    </source>
</evidence>
<keyword evidence="3" id="KW-1185">Reference proteome</keyword>
<name>A0ABP0QMF1_9DINO</name>
<accession>A0ABP0QMF1</accession>
<evidence type="ECO:0000256" key="1">
    <source>
        <dbReference type="SAM" id="MobiDB-lite"/>
    </source>
</evidence>
<organism evidence="2 3">
    <name type="scientific">Durusdinium trenchii</name>
    <dbReference type="NCBI Taxonomy" id="1381693"/>
    <lineage>
        <taxon>Eukaryota</taxon>
        <taxon>Sar</taxon>
        <taxon>Alveolata</taxon>
        <taxon>Dinophyceae</taxon>
        <taxon>Suessiales</taxon>
        <taxon>Symbiodiniaceae</taxon>
        <taxon>Durusdinium</taxon>
    </lineage>
</organism>